<dbReference type="Proteomes" id="UP000285211">
    <property type="component" value="Unassembled WGS sequence"/>
</dbReference>
<gene>
    <name evidence="1" type="ORF">EOD40_07110</name>
</gene>
<proteinExistence type="predicted"/>
<dbReference type="EMBL" id="SACJ01000003">
    <property type="protein sequence ID" value="RVT77565.1"/>
    <property type="molecule type" value="Genomic_DNA"/>
</dbReference>
<name>A0A3S3SXI4_9FLAO</name>
<protein>
    <submittedName>
        <fullName evidence="1">Uncharacterized protein</fullName>
    </submittedName>
</protein>
<comment type="caution">
    <text evidence="1">The sequence shown here is derived from an EMBL/GenBank/DDBJ whole genome shotgun (WGS) entry which is preliminary data.</text>
</comment>
<keyword evidence="2" id="KW-1185">Reference proteome</keyword>
<evidence type="ECO:0000313" key="2">
    <source>
        <dbReference type="Proteomes" id="UP000285211"/>
    </source>
</evidence>
<sequence>MKTTLVLLTTFFSTIIFGQNQSGKIILISSGQLSEYETVTINDINFDLVMNSIHDTIYIQTMEPKFVTKEGYHVGKQFTELPITIQQNLIRYPGWGYFYKLASGWSIAFFEGKTRTDSYPNANSKIKLIFKRK</sequence>
<accession>A0A3S3SXI4</accession>
<reference evidence="1 2" key="1">
    <citation type="submission" date="2019-01" db="EMBL/GenBank/DDBJ databases">
        <authorList>
            <person name="Chen W.-M."/>
        </authorList>
    </citation>
    <scope>NUCLEOTIDE SEQUENCE [LARGE SCALE GENOMIC DNA]</scope>
    <source>
        <strain evidence="1 2">BBQ-12</strain>
    </source>
</reference>
<organism evidence="1 2">
    <name type="scientific">Flavobacterium sufflavum</name>
    <dbReference type="NCBI Taxonomy" id="1921138"/>
    <lineage>
        <taxon>Bacteria</taxon>
        <taxon>Pseudomonadati</taxon>
        <taxon>Bacteroidota</taxon>
        <taxon>Flavobacteriia</taxon>
        <taxon>Flavobacteriales</taxon>
        <taxon>Flavobacteriaceae</taxon>
        <taxon>Flavobacterium</taxon>
    </lineage>
</organism>
<evidence type="ECO:0000313" key="1">
    <source>
        <dbReference type="EMBL" id="RVT77565.1"/>
    </source>
</evidence>
<dbReference type="AlphaFoldDB" id="A0A3S3SXI4"/>
<dbReference type="OrthoDB" id="1452775at2"/>
<dbReference type="RefSeq" id="WP_128194199.1">
    <property type="nucleotide sequence ID" value="NZ_SACJ01000003.1"/>
</dbReference>